<keyword evidence="1" id="KW-1133">Transmembrane helix</keyword>
<evidence type="ECO:0000313" key="3">
    <source>
        <dbReference type="Proteomes" id="UP000178622"/>
    </source>
</evidence>
<dbReference type="EMBL" id="MKIR01000021">
    <property type="protein sequence ID" value="OFI49094.1"/>
    <property type="molecule type" value="Genomic_DNA"/>
</dbReference>
<comment type="caution">
    <text evidence="2">The sequence shown here is derived from an EMBL/GenBank/DDBJ whole genome shotgun (WGS) entry which is preliminary data.</text>
</comment>
<dbReference type="AlphaFoldDB" id="A0A1E8GLG6"/>
<keyword evidence="3" id="KW-1185">Reference proteome</keyword>
<feature type="transmembrane region" description="Helical" evidence="1">
    <location>
        <begin position="42"/>
        <end position="59"/>
    </location>
</feature>
<proteinExistence type="predicted"/>
<reference evidence="3" key="1">
    <citation type="submission" date="2016-09" db="EMBL/GenBank/DDBJ databases">
        <title>Draft genome sequence of a novel species of the family Streptococcaceae isolated from flowers.</title>
        <authorList>
            <person name="Chuah L.-O."/>
            <person name="Yap K.-P."/>
            <person name="Thong K.L."/>
            <person name="Liong M.T."/>
            <person name="Ahmad R."/>
            <person name="Rusul G."/>
        </authorList>
    </citation>
    <scope>NUCLEOTIDE SEQUENCE [LARGE SCALE GENOMIC DNA]</scope>
    <source>
        <strain evidence="3">DF1</strain>
    </source>
</reference>
<keyword evidence="1" id="KW-0812">Transmembrane</keyword>
<gene>
    <name evidence="2" type="ORF">BG261_04265</name>
</gene>
<protein>
    <submittedName>
        <fullName evidence="2">Uncharacterized protein</fullName>
    </submittedName>
</protein>
<name>A0A1E8GLG6_9LACT</name>
<organism evidence="2 3">
    <name type="scientific">Floricoccus tropicus</name>
    <dbReference type="NCBI Taxonomy" id="1859473"/>
    <lineage>
        <taxon>Bacteria</taxon>
        <taxon>Bacillati</taxon>
        <taxon>Bacillota</taxon>
        <taxon>Bacilli</taxon>
        <taxon>Lactobacillales</taxon>
        <taxon>Streptococcaceae</taxon>
        <taxon>Floricoccus</taxon>
    </lineage>
</organism>
<dbReference type="Proteomes" id="UP000178622">
    <property type="component" value="Unassembled WGS sequence"/>
</dbReference>
<accession>A0A1E8GLG6</accession>
<keyword evidence="1" id="KW-0472">Membrane</keyword>
<feature type="transmembrane region" description="Helical" evidence="1">
    <location>
        <begin position="16"/>
        <end position="36"/>
    </location>
</feature>
<evidence type="ECO:0000256" key="1">
    <source>
        <dbReference type="SAM" id="Phobius"/>
    </source>
</evidence>
<sequence length="67" mass="7683">MENQTRMLSVKKIRKINFLFSLISFVLMLVASIICFWNSHRFLGVICALLGVVSVINALKMDDMYIS</sequence>
<evidence type="ECO:0000313" key="2">
    <source>
        <dbReference type="EMBL" id="OFI49094.1"/>
    </source>
</evidence>